<evidence type="ECO:0000256" key="1">
    <source>
        <dbReference type="ARBA" id="ARBA00004377"/>
    </source>
</evidence>
<accession>A0ABW8IDN5</accession>
<protein>
    <recommendedName>
        <fullName evidence="2">Type II secretion system protein H</fullName>
    </recommendedName>
    <alternativeName>
        <fullName evidence="10">General secretion pathway protein H</fullName>
    </alternativeName>
</protein>
<dbReference type="InterPro" id="IPR045584">
    <property type="entry name" value="Pilin-like"/>
</dbReference>
<evidence type="ECO:0000256" key="8">
    <source>
        <dbReference type="ARBA" id="ARBA00023136"/>
    </source>
</evidence>
<keyword evidence="3" id="KW-1003">Cell membrane</keyword>
<keyword evidence="8 11" id="KW-0472">Membrane</keyword>
<keyword evidence="6 11" id="KW-0812">Transmembrane</keyword>
<evidence type="ECO:0000256" key="3">
    <source>
        <dbReference type="ARBA" id="ARBA00022475"/>
    </source>
</evidence>
<keyword evidence="14" id="KW-1185">Reference proteome</keyword>
<evidence type="ECO:0000256" key="11">
    <source>
        <dbReference type="SAM" id="Phobius"/>
    </source>
</evidence>
<name>A0ABW8IDN5_9GAMM</name>
<organism evidence="13 14">
    <name type="scientific">Dyella humi</name>
    <dbReference type="NCBI Taxonomy" id="1770547"/>
    <lineage>
        <taxon>Bacteria</taxon>
        <taxon>Pseudomonadati</taxon>
        <taxon>Pseudomonadota</taxon>
        <taxon>Gammaproteobacteria</taxon>
        <taxon>Lysobacterales</taxon>
        <taxon>Rhodanobacteraceae</taxon>
        <taxon>Dyella</taxon>
    </lineage>
</organism>
<evidence type="ECO:0000256" key="10">
    <source>
        <dbReference type="ARBA" id="ARBA00030775"/>
    </source>
</evidence>
<dbReference type="EMBL" id="JADIKI010000021">
    <property type="protein sequence ID" value="MFK2853264.1"/>
    <property type="molecule type" value="Genomic_DNA"/>
</dbReference>
<evidence type="ECO:0000313" key="13">
    <source>
        <dbReference type="EMBL" id="MFK2853264.1"/>
    </source>
</evidence>
<dbReference type="Pfam" id="PF12019">
    <property type="entry name" value="GspH"/>
    <property type="match status" value="1"/>
</dbReference>
<gene>
    <name evidence="13" type="ORF">ISP18_01470</name>
</gene>
<evidence type="ECO:0000256" key="2">
    <source>
        <dbReference type="ARBA" id="ARBA00021549"/>
    </source>
</evidence>
<dbReference type="SUPFAM" id="SSF54523">
    <property type="entry name" value="Pili subunits"/>
    <property type="match status" value="1"/>
</dbReference>
<evidence type="ECO:0000256" key="4">
    <source>
        <dbReference type="ARBA" id="ARBA00022481"/>
    </source>
</evidence>
<proteinExistence type="inferred from homology"/>
<evidence type="ECO:0000259" key="12">
    <source>
        <dbReference type="Pfam" id="PF12019"/>
    </source>
</evidence>
<evidence type="ECO:0000256" key="6">
    <source>
        <dbReference type="ARBA" id="ARBA00022692"/>
    </source>
</evidence>
<reference evidence="13 14" key="1">
    <citation type="submission" date="2020-10" db="EMBL/GenBank/DDBJ databases">
        <title>Phylogeny of dyella-like bacteria.</title>
        <authorList>
            <person name="Fu J."/>
        </authorList>
    </citation>
    <scope>NUCLEOTIDE SEQUENCE [LARGE SCALE GENOMIC DNA]</scope>
    <source>
        <strain evidence="13 14">DHG40</strain>
    </source>
</reference>
<keyword evidence="7 11" id="KW-1133">Transmembrane helix</keyword>
<sequence>MSLIELMVTVAVLAILVMLGMPTFQQWTLNTRIRTVTESIQNGLRLARNEAAQQGRYVRFQLSSASSWQVCLLPASAASAQAATDCSSATSTIQSWNSPSMSNVQVGATTATSNVVSSSSSSSTYGTIISGGVPAGVTYNALGRPTAYGSSSILRIDVTAAQTSQQSTSRRLVTTISPGGMVNMCDPAFKLSSNVLGCP</sequence>
<evidence type="ECO:0000256" key="9">
    <source>
        <dbReference type="ARBA" id="ARBA00025772"/>
    </source>
</evidence>
<evidence type="ECO:0000256" key="5">
    <source>
        <dbReference type="ARBA" id="ARBA00022519"/>
    </source>
</evidence>
<feature type="transmembrane region" description="Helical" evidence="11">
    <location>
        <begin position="6"/>
        <end position="24"/>
    </location>
</feature>
<keyword evidence="5" id="KW-0997">Cell inner membrane</keyword>
<keyword evidence="4" id="KW-0488">Methylation</keyword>
<evidence type="ECO:0000313" key="14">
    <source>
        <dbReference type="Proteomes" id="UP001620409"/>
    </source>
</evidence>
<dbReference type="Gene3D" id="3.30.700.10">
    <property type="entry name" value="Glycoprotein, Type 4 Pilin"/>
    <property type="match status" value="1"/>
</dbReference>
<dbReference type="Proteomes" id="UP001620409">
    <property type="component" value="Unassembled WGS sequence"/>
</dbReference>
<evidence type="ECO:0000256" key="7">
    <source>
        <dbReference type="ARBA" id="ARBA00022989"/>
    </source>
</evidence>
<comment type="subcellular location">
    <subcellularLocation>
        <location evidence="1">Cell inner membrane</location>
        <topology evidence="1">Single-pass membrane protein</topology>
    </subcellularLocation>
</comment>
<feature type="domain" description="General secretion pathway GspH" evidence="12">
    <location>
        <begin position="37"/>
        <end position="138"/>
    </location>
</feature>
<comment type="similarity">
    <text evidence="9">Belongs to the GSP H family.</text>
</comment>
<dbReference type="InterPro" id="IPR022346">
    <property type="entry name" value="T2SS_GspH"/>
</dbReference>
<comment type="caution">
    <text evidence="13">The sequence shown here is derived from an EMBL/GenBank/DDBJ whole genome shotgun (WGS) entry which is preliminary data.</text>
</comment>